<dbReference type="EC" id="2.4.1.-" evidence="10"/>
<organism evidence="13 15">
    <name type="scientific">Bursaphelenchus xylophilus</name>
    <name type="common">Pinewood nematode worm</name>
    <name type="synonym">Aphelenchoides xylophilus</name>
    <dbReference type="NCBI Taxonomy" id="6326"/>
    <lineage>
        <taxon>Eukaryota</taxon>
        <taxon>Metazoa</taxon>
        <taxon>Ecdysozoa</taxon>
        <taxon>Nematoda</taxon>
        <taxon>Chromadorea</taxon>
        <taxon>Rhabditida</taxon>
        <taxon>Tylenchina</taxon>
        <taxon>Tylenchomorpha</taxon>
        <taxon>Aphelenchoidea</taxon>
        <taxon>Aphelenchoididae</taxon>
        <taxon>Bursaphelenchus</taxon>
    </lineage>
</organism>
<proteinExistence type="inferred from homology"/>
<evidence type="ECO:0000313" key="15">
    <source>
        <dbReference type="WBParaSite" id="BXY_0845900.1"/>
    </source>
</evidence>
<evidence type="ECO:0000256" key="3">
    <source>
        <dbReference type="ARBA" id="ARBA00022676"/>
    </source>
</evidence>
<dbReference type="Proteomes" id="UP000659654">
    <property type="component" value="Unassembled WGS sequence"/>
</dbReference>
<evidence type="ECO:0000256" key="6">
    <source>
        <dbReference type="ARBA" id="ARBA00022968"/>
    </source>
</evidence>
<keyword evidence="6 10" id="KW-0735">Signal-anchor</keyword>
<dbReference type="Proteomes" id="UP000095284">
    <property type="component" value="Unplaced"/>
</dbReference>
<dbReference type="EMBL" id="CAJFDI010000001">
    <property type="protein sequence ID" value="CAD5208654.1"/>
    <property type="molecule type" value="Genomic_DNA"/>
</dbReference>
<evidence type="ECO:0000256" key="9">
    <source>
        <dbReference type="ARBA" id="ARBA00023136"/>
    </source>
</evidence>
<dbReference type="EMBL" id="CAJFCV020000001">
    <property type="protein sequence ID" value="CAG9082358.1"/>
    <property type="molecule type" value="Genomic_DNA"/>
</dbReference>
<comment type="similarity">
    <text evidence="2 10">Belongs to the glycosyltransferase 31 family.</text>
</comment>
<keyword evidence="7 10" id="KW-1133">Transmembrane helix</keyword>
<comment type="subcellular location">
    <subcellularLocation>
        <location evidence="1 10">Golgi apparatus membrane</location>
        <topology evidence="1 10">Single-pass type II membrane protein</topology>
    </subcellularLocation>
</comment>
<feature type="transmembrane region" description="Helical" evidence="10">
    <location>
        <begin position="7"/>
        <end position="28"/>
    </location>
</feature>
<reference evidence="12" key="2">
    <citation type="submission" date="2020-08" db="EMBL/GenBank/DDBJ databases">
        <authorList>
            <person name="Kikuchi T."/>
        </authorList>
    </citation>
    <scope>NUCLEOTIDE SEQUENCE</scope>
    <source>
        <strain evidence="11">Ka4C1</strain>
    </source>
</reference>
<evidence type="ECO:0000256" key="5">
    <source>
        <dbReference type="ARBA" id="ARBA00022692"/>
    </source>
</evidence>
<evidence type="ECO:0000256" key="2">
    <source>
        <dbReference type="ARBA" id="ARBA00008661"/>
    </source>
</evidence>
<evidence type="ECO:0000256" key="8">
    <source>
        <dbReference type="ARBA" id="ARBA00023034"/>
    </source>
</evidence>
<dbReference type="GO" id="GO:0016758">
    <property type="term" value="F:hexosyltransferase activity"/>
    <property type="evidence" value="ECO:0007669"/>
    <property type="project" value="InterPro"/>
</dbReference>
<evidence type="ECO:0000256" key="10">
    <source>
        <dbReference type="RuleBase" id="RU363063"/>
    </source>
</evidence>
<dbReference type="InterPro" id="IPR002659">
    <property type="entry name" value="Glyco_trans_31"/>
</dbReference>
<keyword evidence="3 10" id="KW-0328">Glycosyltransferase</keyword>
<name>A0A1I7S623_BURXY</name>
<dbReference type="AlphaFoldDB" id="A0A1I7S623"/>
<evidence type="ECO:0000256" key="7">
    <source>
        <dbReference type="ARBA" id="ARBA00022989"/>
    </source>
</evidence>
<dbReference type="Pfam" id="PF01762">
    <property type="entry name" value="Galactosyl_T"/>
    <property type="match status" value="1"/>
</dbReference>
<reference evidence="15" key="1">
    <citation type="submission" date="2016-11" db="UniProtKB">
        <authorList>
            <consortium name="WormBaseParasite"/>
        </authorList>
    </citation>
    <scope>IDENTIFICATION</scope>
</reference>
<dbReference type="GO" id="GO:0006493">
    <property type="term" value="P:protein O-linked glycosylation"/>
    <property type="evidence" value="ECO:0007669"/>
    <property type="project" value="TreeGrafter"/>
</dbReference>
<dbReference type="PANTHER" id="PTHR11214:SF3">
    <property type="entry name" value="BETA-1,3-GALACTOSYLTRANSFERASE 6"/>
    <property type="match status" value="1"/>
</dbReference>
<evidence type="ECO:0000313" key="12">
    <source>
        <dbReference type="EMBL" id="CAG9082358.1"/>
    </source>
</evidence>
<dbReference type="WBParaSite" id="BXY_0845900.1">
    <property type="protein sequence ID" value="BXY_0845900.1"/>
    <property type="gene ID" value="BXY_0845900"/>
</dbReference>
<sequence>MSWLKNSYIWIGCVVTFQLLIFAFLLTFRPSFESLVPLIGYYTNRSLNATWTSRIYNRALFGNGGMNWAAVYRFDQQLDPFLADLMETVTLTFKDHQVDYQMTRPVNSNVCDGVDAVVYVMTTLSRQATERREVMRNIMFNKTNLPSNYTVLHRYVVGRYPAEREYQKQIIEEMKQFDDVIMFNIDENYYHNYIKWHTMHAWHMRHCPDVKYLIKMDEYVVVYLKRLFQWLDRGFGGKLNGKKKFMVGNAREGPVERRVHERAFVPYEQFAGSQYPVYADGPLILTTNDAVVDLINTYKTMNYVRIDDVFYSGIARERAGIEVIGFEGFDGGKRKCSADGLPFSVSKSHGGQQQNAKGMVQTLESIKNIKCKIK</sequence>
<dbReference type="PANTHER" id="PTHR11214">
    <property type="entry name" value="BETA-1,3-N-ACETYLGLUCOSAMINYLTRANSFERASE"/>
    <property type="match status" value="1"/>
</dbReference>
<protein>
    <recommendedName>
        <fullName evidence="10">Hexosyltransferase</fullName>
        <ecNumber evidence="10">2.4.1.-</ecNumber>
    </recommendedName>
</protein>
<evidence type="ECO:0000256" key="1">
    <source>
        <dbReference type="ARBA" id="ARBA00004323"/>
    </source>
</evidence>
<evidence type="ECO:0000313" key="11">
    <source>
        <dbReference type="EMBL" id="CAD5208654.1"/>
    </source>
</evidence>
<accession>A0A1I7S623</accession>
<keyword evidence="5 10" id="KW-0812">Transmembrane</keyword>
<keyword evidence="9 10" id="KW-0472">Membrane</keyword>
<keyword evidence="4" id="KW-0808">Transferase</keyword>
<dbReference type="OrthoDB" id="5512589at2759"/>
<dbReference type="SMR" id="A0A1I7S623"/>
<evidence type="ECO:0000256" key="4">
    <source>
        <dbReference type="ARBA" id="ARBA00022679"/>
    </source>
</evidence>
<keyword evidence="14" id="KW-1185">Reference proteome</keyword>
<evidence type="ECO:0000313" key="14">
    <source>
        <dbReference type="Proteomes" id="UP000659654"/>
    </source>
</evidence>
<keyword evidence="8 10" id="KW-0333">Golgi apparatus</keyword>
<dbReference type="GO" id="GO:0000139">
    <property type="term" value="C:Golgi membrane"/>
    <property type="evidence" value="ECO:0007669"/>
    <property type="project" value="UniProtKB-SubCell"/>
</dbReference>
<evidence type="ECO:0000313" key="13">
    <source>
        <dbReference type="Proteomes" id="UP000095284"/>
    </source>
</evidence>
<dbReference type="eggNOG" id="KOG2287">
    <property type="taxonomic scope" value="Eukaryota"/>
</dbReference>
<gene>
    <name evidence="11" type="ORF">BXYJ_LOCUS890</name>
</gene>
<dbReference type="Gene3D" id="3.90.550.50">
    <property type="match status" value="1"/>
</dbReference>
<dbReference type="Proteomes" id="UP000582659">
    <property type="component" value="Unassembled WGS sequence"/>
</dbReference>